<evidence type="ECO:0000313" key="4">
    <source>
        <dbReference type="Proteomes" id="UP000752013"/>
    </source>
</evidence>
<comment type="caution">
    <text evidence="3">The sequence shown here is derived from an EMBL/GenBank/DDBJ whole genome shotgun (WGS) entry which is preliminary data.</text>
</comment>
<dbReference type="PANTHER" id="PTHR45947:SF3">
    <property type="entry name" value="SULFOQUINOVOSYL TRANSFERASE SQD2"/>
    <property type="match status" value="1"/>
</dbReference>
<dbReference type="AlphaFoldDB" id="A0A968GHD7"/>
<dbReference type="InterPro" id="IPR050194">
    <property type="entry name" value="Glycosyltransferase_grp1"/>
</dbReference>
<keyword evidence="4" id="KW-1185">Reference proteome</keyword>
<proteinExistence type="predicted"/>
<protein>
    <submittedName>
        <fullName evidence="3">Glycosyltransferase family 4 protein</fullName>
    </submittedName>
</protein>
<dbReference type="PANTHER" id="PTHR45947">
    <property type="entry name" value="SULFOQUINOVOSYL TRANSFERASE SQD2"/>
    <property type="match status" value="1"/>
</dbReference>
<dbReference type="RefSeq" id="WP_167703603.1">
    <property type="nucleotide sequence ID" value="NZ_CP118168.1"/>
</dbReference>
<dbReference type="SUPFAM" id="SSF53756">
    <property type="entry name" value="UDP-Glycosyltransferase/glycogen phosphorylase"/>
    <property type="match status" value="1"/>
</dbReference>
<evidence type="ECO:0000259" key="1">
    <source>
        <dbReference type="Pfam" id="PF00534"/>
    </source>
</evidence>
<dbReference type="InterPro" id="IPR028098">
    <property type="entry name" value="Glyco_trans_4-like_N"/>
</dbReference>
<accession>A0A968GHD7</accession>
<dbReference type="Gene3D" id="3.40.50.2000">
    <property type="entry name" value="Glycogen Phosphorylase B"/>
    <property type="match status" value="2"/>
</dbReference>
<gene>
    <name evidence="3" type="ORF">HCT46_04535</name>
</gene>
<dbReference type="Pfam" id="PF13439">
    <property type="entry name" value="Glyco_transf_4"/>
    <property type="match status" value="1"/>
</dbReference>
<dbReference type="GO" id="GO:0016758">
    <property type="term" value="F:hexosyltransferase activity"/>
    <property type="evidence" value="ECO:0007669"/>
    <property type="project" value="TreeGrafter"/>
</dbReference>
<dbReference type="EMBL" id="JAATLK010000001">
    <property type="protein sequence ID" value="NIZ47181.1"/>
    <property type="molecule type" value="Genomic_DNA"/>
</dbReference>
<dbReference type="InterPro" id="IPR001296">
    <property type="entry name" value="Glyco_trans_1"/>
</dbReference>
<dbReference type="Pfam" id="PF00534">
    <property type="entry name" value="Glycos_transf_1"/>
    <property type="match status" value="1"/>
</dbReference>
<evidence type="ECO:0000259" key="2">
    <source>
        <dbReference type="Pfam" id="PF13439"/>
    </source>
</evidence>
<sequence length="398" mass="44894">MRIALFTDTYLPQKNGVAVAVNQLKHELVKLGHDVYVYTIHIPSEGGEIEEQVLRSRALLVPRLGADENLLAFPSRHKTLKQLKSDNIDIIHTHTELPQGFLGRYCAKALGIPHIHTVHTMWADYRHYLFRGRLLTERNVAFIYHIFLRKTTAVITPSMKAQLFLERLSIKGVHINNGVDEENFAASLSVARQNTLRQQLGIELRHKVIIFVGRLAPEKRAIPLFEVLASVMQQRKDVISIFIGEGVDAETMKHKAVEKNISNKCFFMGKVEHHEIANYYAISDIYVTVSLSEVQPMTLIEALLSSLPIISRQDSAYNGLVMQNQNGGQYATDAAVLEAILELLDNPELLASYSAYSRTLSQKFTARANAEETLSLYHRALEAGRPEAFHKGPLVYDE</sequence>
<feature type="domain" description="Glycosyl transferase family 1" evidence="1">
    <location>
        <begin position="194"/>
        <end position="358"/>
    </location>
</feature>
<name>A0A968GHD7_9SPIO</name>
<evidence type="ECO:0000313" key="3">
    <source>
        <dbReference type="EMBL" id="NIZ47181.1"/>
    </source>
</evidence>
<feature type="domain" description="Glycosyltransferase subfamily 4-like N-terminal" evidence="2">
    <location>
        <begin position="15"/>
        <end position="182"/>
    </location>
</feature>
<dbReference type="Proteomes" id="UP000752013">
    <property type="component" value="Unassembled WGS sequence"/>
</dbReference>
<reference evidence="3" key="1">
    <citation type="submission" date="2020-03" db="EMBL/GenBank/DDBJ databases">
        <title>Spirochaetal bacteria isolated from arthropods constitute a novel genus Entomospira genus novum within the order Spirochaetales.</title>
        <authorList>
            <person name="Grana-Miraglia L."/>
            <person name="Sikutova S."/>
            <person name="Fingerle V."/>
            <person name="Sing A."/>
            <person name="Castillo-Ramirez S."/>
            <person name="Margos G."/>
            <person name="Rudolf I."/>
        </authorList>
    </citation>
    <scope>NUCLEOTIDE SEQUENCE</scope>
    <source>
        <strain evidence="3">BR208</strain>
    </source>
</reference>
<organism evidence="3 4">
    <name type="scientific">Entomospira nematocerorum</name>
    <dbReference type="NCBI Taxonomy" id="2719987"/>
    <lineage>
        <taxon>Bacteria</taxon>
        <taxon>Pseudomonadati</taxon>
        <taxon>Spirochaetota</taxon>
        <taxon>Spirochaetia</taxon>
        <taxon>Spirochaetales</taxon>
        <taxon>Spirochaetaceae</taxon>
        <taxon>Entomospira</taxon>
    </lineage>
</organism>